<reference evidence="4 5" key="1">
    <citation type="submission" date="2020-03" db="EMBL/GenBank/DDBJ databases">
        <title>Draft genome of Streptomyces sp. ventii, isolated from the Axial Seamount in the Pacific Ocean, and resequencing of the two type strains Streptomyces lonarensis strain NCL 716 and Streptomyces bohaiensis strain 11A07.</title>
        <authorList>
            <person name="Loughran R.M."/>
            <person name="Pfannmuller K.M."/>
            <person name="Wasson B.J."/>
            <person name="Deadmond M.C."/>
            <person name="Paddock B.E."/>
            <person name="Koyack M.J."/>
            <person name="Gallegos D.A."/>
            <person name="Mitchell E.A."/>
            <person name="Ushijima B."/>
            <person name="Saw J.H."/>
            <person name="Mcphail K.L."/>
            <person name="Videau P."/>
        </authorList>
    </citation>
    <scope>NUCLEOTIDE SEQUENCE [LARGE SCALE GENOMIC DNA]</scope>
    <source>
        <strain evidence="4 5">11A07</strain>
    </source>
</reference>
<comment type="caution">
    <text evidence="4">The sequence shown here is derived from an EMBL/GenBank/DDBJ whole genome shotgun (WGS) entry which is preliminary data.</text>
</comment>
<keyword evidence="1" id="KW-0677">Repeat</keyword>
<feature type="compositionally biased region" description="Gly residues" evidence="2">
    <location>
        <begin position="597"/>
        <end position="619"/>
    </location>
</feature>
<accession>A0ABX1C908</accession>
<dbReference type="Pfam" id="PF13229">
    <property type="entry name" value="Beta_helix"/>
    <property type="match status" value="1"/>
</dbReference>
<protein>
    <recommendedName>
        <fullName evidence="3">Right handed beta helix domain-containing protein</fullName>
    </recommendedName>
</protein>
<dbReference type="PANTHER" id="PTHR22990:SF15">
    <property type="entry name" value="F-BOX ONLY PROTEIN 10"/>
    <property type="match status" value="1"/>
</dbReference>
<gene>
    <name evidence="4" type="ORF">HCN52_11850</name>
</gene>
<evidence type="ECO:0000259" key="3">
    <source>
        <dbReference type="Pfam" id="PF13229"/>
    </source>
</evidence>
<evidence type="ECO:0000256" key="1">
    <source>
        <dbReference type="ARBA" id="ARBA00022737"/>
    </source>
</evidence>
<feature type="non-terminal residue" evidence="4">
    <location>
        <position position="658"/>
    </location>
</feature>
<name>A0ABX1C908_9ACTN</name>
<evidence type="ECO:0000313" key="4">
    <source>
        <dbReference type="EMBL" id="NJQ15621.1"/>
    </source>
</evidence>
<keyword evidence="5" id="KW-1185">Reference proteome</keyword>
<dbReference type="SUPFAM" id="SSF51126">
    <property type="entry name" value="Pectin lyase-like"/>
    <property type="match status" value="3"/>
</dbReference>
<dbReference type="InterPro" id="IPR012332">
    <property type="entry name" value="Autotransporter_pectin_lyase_C"/>
</dbReference>
<dbReference type="InterPro" id="IPR039448">
    <property type="entry name" value="Beta_helix"/>
</dbReference>
<feature type="domain" description="Right handed beta helix" evidence="3">
    <location>
        <begin position="315"/>
        <end position="457"/>
    </location>
</feature>
<dbReference type="RefSeq" id="WP_168088388.1">
    <property type="nucleotide sequence ID" value="NZ_JAAVJC010000082.1"/>
</dbReference>
<feature type="region of interest" description="Disordered" evidence="2">
    <location>
        <begin position="582"/>
        <end position="658"/>
    </location>
</feature>
<dbReference type="Gene3D" id="2.160.20.10">
    <property type="entry name" value="Single-stranded right-handed beta-helix, Pectin lyase-like"/>
    <property type="match status" value="2"/>
</dbReference>
<dbReference type="PANTHER" id="PTHR22990">
    <property type="entry name" value="F-BOX ONLY PROTEIN"/>
    <property type="match status" value="1"/>
</dbReference>
<dbReference type="InterPro" id="IPR012334">
    <property type="entry name" value="Pectin_lyas_fold"/>
</dbReference>
<dbReference type="InterPro" id="IPR011050">
    <property type="entry name" value="Pectin_lyase_fold/virulence"/>
</dbReference>
<sequence>MALTVPTTQIAADLTLTVAPRGRSAHRTIARALAAAPTTGSVAVAVAAGEYHESLRLDRRVSLYAADGPGTVTLTAPAGLPALTAAAPGCLVTDLVLHGTDPGDPVIAVADAAGLMLEDCLVRHGRVTVAGSPASRTADPGPEIDPPDLRALLEADTAEGEDSLAPSLAAALDDPVGGGVLVMRRTRLRNARHAALHLDGDARARLEEVVVESVDGLGVVLAGAARLTADGLLTRHVSGTALRTRGRSLLAAREARLLAPGRNGLLCQDGSAALLLDGRVHGAGRSGAQAEHDSEVEVAGTRIDGAVGSALAATDRARLTARDCRLREPGANGLVALGDADARLEGTTVSGSGYSAVHAADRARVTLRACRLEASAEHGLAAADEAGVEAEECTVADAAMSGVQVETEAHVTLTATSVDGGEHGVRLLSSAPARLTDCAVRGQRRSGVELGSGADATLTALRVAETGSAGLVATAGSRLDLDGGDITSTHGTGLVVWKGAEARVRGLRVRKPGKNAILVADGAAGRYDHCDLHGGGFPALHVGADASPLFTGCRVFDCSRDLTVADTAAPVFADCRSIRVTTPAMPTDSPDPDGPDGPAGPGGPGGPAQAGPPGAGGPDAPGTTLSYTYDNLGRKTELREGGPDGQLRATWQYDTVTG</sequence>
<proteinExistence type="predicted"/>
<evidence type="ECO:0000256" key="2">
    <source>
        <dbReference type="SAM" id="MobiDB-lite"/>
    </source>
</evidence>
<dbReference type="EMBL" id="JAAVJC010000082">
    <property type="protein sequence ID" value="NJQ15621.1"/>
    <property type="molecule type" value="Genomic_DNA"/>
</dbReference>
<feature type="compositionally biased region" description="Basic and acidic residues" evidence="2">
    <location>
        <begin position="632"/>
        <end position="642"/>
    </location>
</feature>
<dbReference type="InterPro" id="IPR051550">
    <property type="entry name" value="SCF-Subunits/Alg-Epimerases"/>
</dbReference>
<organism evidence="4 5">
    <name type="scientific">Streptomyces bohaiensis</name>
    <dbReference type="NCBI Taxonomy" id="1431344"/>
    <lineage>
        <taxon>Bacteria</taxon>
        <taxon>Bacillati</taxon>
        <taxon>Actinomycetota</taxon>
        <taxon>Actinomycetes</taxon>
        <taxon>Kitasatosporales</taxon>
        <taxon>Streptomycetaceae</taxon>
        <taxon>Streptomyces</taxon>
    </lineage>
</organism>
<dbReference type="Proteomes" id="UP000727056">
    <property type="component" value="Unassembled WGS sequence"/>
</dbReference>
<evidence type="ECO:0000313" key="5">
    <source>
        <dbReference type="Proteomes" id="UP000727056"/>
    </source>
</evidence>
<dbReference type="Gene3D" id="2.160.20.20">
    <property type="match status" value="1"/>
</dbReference>